<organism evidence="1 2">
    <name type="scientific">Polaribacter reichenbachii</name>
    <dbReference type="NCBI Taxonomy" id="996801"/>
    <lineage>
        <taxon>Bacteria</taxon>
        <taxon>Pseudomonadati</taxon>
        <taxon>Bacteroidota</taxon>
        <taxon>Flavobacteriia</taxon>
        <taxon>Flavobacteriales</taxon>
        <taxon>Flavobacteriaceae</taxon>
    </lineage>
</organism>
<evidence type="ECO:0000313" key="1">
    <source>
        <dbReference type="EMBL" id="OBY64713.1"/>
    </source>
</evidence>
<dbReference type="KEGG" id="prn:BW723_05895"/>
<reference evidence="2" key="1">
    <citation type="submission" date="2016-02" db="EMBL/GenBank/DDBJ databases">
        <title>Paenibacillus sp. LPB0068, isolated from Crassostrea gigas.</title>
        <authorList>
            <person name="Shin S.-K."/>
            <person name="Yi H."/>
        </authorList>
    </citation>
    <scope>NUCLEOTIDE SEQUENCE [LARGE SCALE GENOMIC DNA]</scope>
    <source>
        <strain evidence="2">KCTC 23969</strain>
    </source>
</reference>
<comment type="caution">
    <text evidence="1">The sequence shown here is derived from an EMBL/GenBank/DDBJ whole genome shotgun (WGS) entry which is preliminary data.</text>
</comment>
<name>A0A1B8TYH9_9FLAO</name>
<accession>A0A1B8TYH9</accession>
<keyword evidence="2" id="KW-1185">Reference proteome</keyword>
<dbReference type="AlphaFoldDB" id="A0A1B8TYH9"/>
<proteinExistence type="predicted"/>
<dbReference type="OrthoDB" id="912496at2"/>
<evidence type="ECO:0000313" key="2">
    <source>
        <dbReference type="Proteomes" id="UP000092612"/>
    </source>
</evidence>
<dbReference type="RefSeq" id="WP_068360894.1">
    <property type="nucleotide sequence ID" value="NZ_CP019337.1"/>
</dbReference>
<dbReference type="STRING" id="996801.BW723_05895"/>
<gene>
    <name evidence="1" type="ORF">LPB301_09825</name>
</gene>
<dbReference type="EMBL" id="LSFL01000034">
    <property type="protein sequence ID" value="OBY64713.1"/>
    <property type="molecule type" value="Genomic_DNA"/>
</dbReference>
<dbReference type="Proteomes" id="UP000092612">
    <property type="component" value="Unassembled WGS sequence"/>
</dbReference>
<sequence length="472" mass="53756">MIKNLFTILVLFISFSLLSQEELVIFENDLKTSSSAIKDVIPVVNTETDEIAFFIADAKNVYGYKIDANFKVSDKISSEEKRRKFKVLIGSSASTNNSYRVFLTNKKKNKFASVQFSFNEKTTVFKEFSIGNNETFIQTVDANNQFYLISGSKENNQLFIYTFDENGNPSKNNIDLSNLRFINSQGRNLKIVTYLIENGALNKFDENTPNSIELTSKSSKMFVRGQTILITLDHHKMYTQVLQIDLNNFTAISFQFDKPKLGEKSKRTNSYLNGDHLFTLATTTNEFVIEILDFESGNLLKEYSAKKEDSITFKNSGIIQKGGMYKAKRDLLKTNRFLRRIAKGNTGLSVRKLDNNYHLTIGGYIVQRSGGMGMMMPMAGIPIGSIGAATVYFNPTMMAYNSFTNNKTTTIESLLDKNFNHIKGEIKENAFDKMKDYKSNNSGSTVFKYKDFFIKSIYNTFSKELTFRKFTD</sequence>
<protein>
    <submittedName>
        <fullName evidence="1">Uncharacterized protein</fullName>
    </submittedName>
</protein>